<comment type="pathway">
    <text evidence="2 10 12">Cofactor biosynthesis; thiamine diphosphate biosynthesis; thiamine phosphate from 4-amino-2-methyl-5-diphosphomethylpyrimidine and 4-methyl-5-(2-phosphoethyl)-thiazole: step 1/1.</text>
</comment>
<evidence type="ECO:0000256" key="6">
    <source>
        <dbReference type="ARBA" id="ARBA00022977"/>
    </source>
</evidence>
<comment type="cofactor">
    <cofactor evidence="10">
        <name>Mg(2+)</name>
        <dbReference type="ChEBI" id="CHEBI:18420"/>
    </cofactor>
    <text evidence="10">Binds 1 Mg(2+) ion per subunit.</text>
</comment>
<feature type="binding site" evidence="10">
    <location>
        <position position="163"/>
    </location>
    <ligand>
        <name>4-amino-2-methyl-5-(diphosphooxymethyl)pyrimidine</name>
        <dbReference type="ChEBI" id="CHEBI:57841"/>
    </ligand>
</feature>
<dbReference type="InterPro" id="IPR036206">
    <property type="entry name" value="ThiamineP_synth_sf"/>
</dbReference>
<dbReference type="InterPro" id="IPR013785">
    <property type="entry name" value="Aldolase_TIM"/>
</dbReference>
<evidence type="ECO:0000256" key="3">
    <source>
        <dbReference type="ARBA" id="ARBA00022679"/>
    </source>
</evidence>
<dbReference type="PANTHER" id="PTHR20857:SF15">
    <property type="entry name" value="THIAMINE-PHOSPHATE SYNTHASE"/>
    <property type="match status" value="1"/>
</dbReference>
<feature type="binding site" evidence="10">
    <location>
        <begin position="160"/>
        <end position="162"/>
    </location>
    <ligand>
        <name>2-[(2R,5Z)-2-carboxy-4-methylthiazol-5(2H)-ylidene]ethyl phosphate</name>
        <dbReference type="ChEBI" id="CHEBI:62899"/>
    </ligand>
</feature>
<accession>D5UAG5</accession>
<dbReference type="STRING" id="526224.Bmur_1601"/>
<dbReference type="Proteomes" id="UP000001915">
    <property type="component" value="Chromosome"/>
</dbReference>
<evidence type="ECO:0000256" key="8">
    <source>
        <dbReference type="ARBA" id="ARBA00047851"/>
    </source>
</evidence>
<comment type="catalytic activity">
    <reaction evidence="8 10 11">
        <text>2-(2-carboxy-4-methylthiazol-5-yl)ethyl phosphate + 4-amino-2-methyl-5-(diphosphooxymethyl)pyrimidine + 2 H(+) = thiamine phosphate + CO2 + diphosphate</text>
        <dbReference type="Rhea" id="RHEA:47848"/>
        <dbReference type="ChEBI" id="CHEBI:15378"/>
        <dbReference type="ChEBI" id="CHEBI:16526"/>
        <dbReference type="ChEBI" id="CHEBI:33019"/>
        <dbReference type="ChEBI" id="CHEBI:37575"/>
        <dbReference type="ChEBI" id="CHEBI:57841"/>
        <dbReference type="ChEBI" id="CHEBI:62890"/>
        <dbReference type="EC" id="2.5.1.3"/>
    </reaction>
</comment>
<evidence type="ECO:0000256" key="2">
    <source>
        <dbReference type="ARBA" id="ARBA00005165"/>
    </source>
</evidence>
<name>D5UAG5_BRAM5</name>
<evidence type="ECO:0000259" key="13">
    <source>
        <dbReference type="Pfam" id="PF02581"/>
    </source>
</evidence>
<dbReference type="HAMAP" id="MF_00097">
    <property type="entry name" value="TMP_synthase"/>
    <property type="match status" value="1"/>
</dbReference>
<dbReference type="SUPFAM" id="SSF51391">
    <property type="entry name" value="Thiamin phosphate synthase"/>
    <property type="match status" value="1"/>
</dbReference>
<dbReference type="PANTHER" id="PTHR20857">
    <property type="entry name" value="THIAMINE-PHOSPHATE PYROPHOSPHORYLASE"/>
    <property type="match status" value="1"/>
</dbReference>
<evidence type="ECO:0000313" key="15">
    <source>
        <dbReference type="Proteomes" id="UP000001915"/>
    </source>
</evidence>
<dbReference type="GO" id="GO:0000287">
    <property type="term" value="F:magnesium ion binding"/>
    <property type="evidence" value="ECO:0007669"/>
    <property type="project" value="UniProtKB-UniRule"/>
</dbReference>
<keyword evidence="6 10" id="KW-0784">Thiamine biosynthesis</keyword>
<dbReference type="Pfam" id="PF02581">
    <property type="entry name" value="TMP-TENI"/>
    <property type="match status" value="1"/>
</dbReference>
<evidence type="ECO:0000256" key="7">
    <source>
        <dbReference type="ARBA" id="ARBA00047334"/>
    </source>
</evidence>
<proteinExistence type="inferred from homology"/>
<feature type="binding site" evidence="10">
    <location>
        <position position="115"/>
    </location>
    <ligand>
        <name>Mg(2+)</name>
        <dbReference type="ChEBI" id="CHEBI:18420"/>
    </ligand>
</feature>
<protein>
    <recommendedName>
        <fullName evidence="10">Thiamine-phosphate synthase</fullName>
        <shortName evidence="10">TP synthase</shortName>
        <shortName evidence="10">TPS</shortName>
        <ecNumber evidence="10">2.5.1.3</ecNumber>
    </recommendedName>
    <alternativeName>
        <fullName evidence="10">Thiamine-phosphate pyrophosphorylase</fullName>
        <shortName evidence="10">TMP pyrophosphorylase</shortName>
        <shortName evidence="10">TMP-PPase</shortName>
    </alternativeName>
</protein>
<feature type="domain" description="Thiamine phosphate synthase/TenI" evidence="13">
    <location>
        <begin position="30"/>
        <end position="214"/>
    </location>
</feature>
<feature type="binding site" evidence="10">
    <location>
        <begin position="211"/>
        <end position="212"/>
    </location>
    <ligand>
        <name>2-[(2R,5Z)-2-carboxy-4-methylthiazol-5(2H)-ylidene]ethyl phosphate</name>
        <dbReference type="ChEBI" id="CHEBI:62899"/>
    </ligand>
</feature>
<dbReference type="GO" id="GO:0009228">
    <property type="term" value="P:thiamine biosynthetic process"/>
    <property type="evidence" value="ECO:0007669"/>
    <property type="project" value="UniProtKB-KW"/>
</dbReference>
<feature type="binding site" evidence="10">
    <location>
        <begin position="60"/>
        <end position="64"/>
    </location>
    <ligand>
        <name>4-amino-2-methyl-5-(diphosphooxymethyl)pyrimidine</name>
        <dbReference type="ChEBI" id="CHEBI:57841"/>
    </ligand>
</feature>
<keyword evidence="3 10" id="KW-0808">Transferase</keyword>
<dbReference type="eggNOG" id="COG0352">
    <property type="taxonomic scope" value="Bacteria"/>
</dbReference>
<comment type="catalytic activity">
    <reaction evidence="9 10 11">
        <text>2-[(2R,5Z)-2-carboxy-4-methylthiazol-5(2H)-ylidene]ethyl phosphate + 4-amino-2-methyl-5-(diphosphooxymethyl)pyrimidine + 2 H(+) = thiamine phosphate + CO2 + diphosphate</text>
        <dbReference type="Rhea" id="RHEA:47844"/>
        <dbReference type="ChEBI" id="CHEBI:15378"/>
        <dbReference type="ChEBI" id="CHEBI:16526"/>
        <dbReference type="ChEBI" id="CHEBI:33019"/>
        <dbReference type="ChEBI" id="CHEBI:37575"/>
        <dbReference type="ChEBI" id="CHEBI:57841"/>
        <dbReference type="ChEBI" id="CHEBI:62899"/>
        <dbReference type="EC" id="2.5.1.3"/>
    </reaction>
</comment>
<dbReference type="CDD" id="cd00564">
    <property type="entry name" value="TMP_TenI"/>
    <property type="match status" value="1"/>
</dbReference>
<reference evidence="14 15" key="1">
    <citation type="journal article" date="2010" name="Stand. Genomic Sci.">
        <title>Complete genome sequence of Brachyspira murdochii type strain (56-150).</title>
        <authorList>
            <person name="Pati A."/>
            <person name="Sikorski J."/>
            <person name="Gronow S."/>
            <person name="Munk C."/>
            <person name="Lapidus A."/>
            <person name="Copeland A."/>
            <person name="Glavina Del Tio T."/>
            <person name="Nolan M."/>
            <person name="Lucas S."/>
            <person name="Chen F."/>
            <person name="Tice H."/>
            <person name="Cheng J.F."/>
            <person name="Han C."/>
            <person name="Detter J.C."/>
            <person name="Bruce D."/>
            <person name="Tapia R."/>
            <person name="Goodwin L."/>
            <person name="Pitluck S."/>
            <person name="Liolios K."/>
            <person name="Ivanova N."/>
            <person name="Mavromatis K."/>
            <person name="Mikhailova N."/>
            <person name="Chen A."/>
            <person name="Palaniappan K."/>
            <person name="Land M."/>
            <person name="Hauser L."/>
            <person name="Chang Y.J."/>
            <person name="Jeffries C.D."/>
            <person name="Spring S."/>
            <person name="Rohde M."/>
            <person name="Goker M."/>
            <person name="Bristow J."/>
            <person name="Eisen J.A."/>
            <person name="Markowitz V."/>
            <person name="Hugenholtz P."/>
            <person name="Kyrpides N.C."/>
            <person name="Klenk H.P."/>
        </authorList>
    </citation>
    <scope>NUCLEOTIDE SEQUENCE [LARGE SCALE GENOMIC DNA]</scope>
    <source>
        <strain evidence="15">ATCC 51284 / DSM 12563 / 56-150</strain>
    </source>
</reference>
<evidence type="ECO:0000313" key="14">
    <source>
        <dbReference type="EMBL" id="ADG71688.1"/>
    </source>
</evidence>
<evidence type="ECO:0000256" key="11">
    <source>
        <dbReference type="RuleBase" id="RU003826"/>
    </source>
</evidence>
<dbReference type="FunFam" id="3.20.20.70:FF:000096">
    <property type="entry name" value="Thiamine-phosphate synthase"/>
    <property type="match status" value="1"/>
</dbReference>
<feature type="binding site" evidence="10">
    <location>
        <position position="191"/>
    </location>
    <ligand>
        <name>2-[(2R,5Z)-2-carboxy-4-methylthiazol-5(2H)-ylidene]ethyl phosphate</name>
        <dbReference type="ChEBI" id="CHEBI:62899"/>
    </ligand>
</feature>
<dbReference type="InterPro" id="IPR034291">
    <property type="entry name" value="TMP_synthase"/>
</dbReference>
<evidence type="ECO:0000256" key="10">
    <source>
        <dbReference type="HAMAP-Rule" id="MF_00097"/>
    </source>
</evidence>
<dbReference type="AlphaFoldDB" id="D5UAG5"/>
<dbReference type="RefSeq" id="WP_013114103.1">
    <property type="nucleotide sequence ID" value="NC_014150.1"/>
</dbReference>
<sequence>MISFMKYFKTIKNKKDKREFLKQKYFNSSIYCVTAEDFSNGRSNIEVVKSMLEAGIKIIQYREKDNPNKYMREKYNECLEIRELTNKYEALFLIDDYADLALAVEADGVHIGQKDMPIEAVRKVVGDDLIIGLSTTNKNEALSAVNTSCNYIGIGPIFSTQTKPDANTATGIDYLDYVVKNIDIPFVCIGGIKLNNMDILIEHKAMSLCMLTEIVSSEDIKAKCELLIKKMKRL</sequence>
<keyword evidence="4 10" id="KW-0479">Metal-binding</keyword>
<evidence type="ECO:0000256" key="1">
    <source>
        <dbReference type="ARBA" id="ARBA00003814"/>
    </source>
</evidence>
<dbReference type="GO" id="GO:0005737">
    <property type="term" value="C:cytoplasm"/>
    <property type="evidence" value="ECO:0007669"/>
    <property type="project" value="TreeGrafter"/>
</dbReference>
<evidence type="ECO:0000256" key="5">
    <source>
        <dbReference type="ARBA" id="ARBA00022842"/>
    </source>
</evidence>
<comment type="function">
    <text evidence="1 10">Condenses 4-methyl-5-(beta-hydroxyethyl)thiazole monophosphate (THZ-P) and 2-methyl-4-amino-5-hydroxymethyl pyrimidine pyrophosphate (HMP-PP) to form thiamine monophosphate (TMP).</text>
</comment>
<dbReference type="NCBIfam" id="TIGR00693">
    <property type="entry name" value="thiE"/>
    <property type="match status" value="1"/>
</dbReference>
<dbReference type="InterPro" id="IPR022998">
    <property type="entry name" value="ThiamineP_synth_TenI"/>
</dbReference>
<evidence type="ECO:0000256" key="9">
    <source>
        <dbReference type="ARBA" id="ARBA00047883"/>
    </source>
</evidence>
<dbReference type="GO" id="GO:0004789">
    <property type="term" value="F:thiamine-phosphate diphosphorylase activity"/>
    <property type="evidence" value="ECO:0007669"/>
    <property type="project" value="UniProtKB-UniRule"/>
</dbReference>
<dbReference type="UniPathway" id="UPA00060">
    <property type="reaction ID" value="UER00141"/>
</dbReference>
<evidence type="ECO:0000256" key="4">
    <source>
        <dbReference type="ARBA" id="ARBA00022723"/>
    </source>
</evidence>
<organism evidence="14 15">
    <name type="scientific">Brachyspira murdochii (strain ATCC 51284 / DSM 12563 / 56-150)</name>
    <name type="common">Serpulina murdochii</name>
    <dbReference type="NCBI Taxonomy" id="526224"/>
    <lineage>
        <taxon>Bacteria</taxon>
        <taxon>Pseudomonadati</taxon>
        <taxon>Spirochaetota</taxon>
        <taxon>Spirochaetia</taxon>
        <taxon>Brachyspirales</taxon>
        <taxon>Brachyspiraceae</taxon>
        <taxon>Brachyspira</taxon>
    </lineage>
</organism>
<dbReference type="EC" id="2.5.1.3" evidence="10"/>
<comment type="catalytic activity">
    <reaction evidence="7 10 11">
        <text>4-methyl-5-(2-phosphooxyethyl)-thiazole + 4-amino-2-methyl-5-(diphosphooxymethyl)pyrimidine + H(+) = thiamine phosphate + diphosphate</text>
        <dbReference type="Rhea" id="RHEA:22328"/>
        <dbReference type="ChEBI" id="CHEBI:15378"/>
        <dbReference type="ChEBI" id="CHEBI:33019"/>
        <dbReference type="ChEBI" id="CHEBI:37575"/>
        <dbReference type="ChEBI" id="CHEBI:57841"/>
        <dbReference type="ChEBI" id="CHEBI:58296"/>
        <dbReference type="EC" id="2.5.1.3"/>
    </reaction>
</comment>
<comment type="similarity">
    <text evidence="10 11">Belongs to the thiamine-phosphate synthase family.</text>
</comment>
<evidence type="ECO:0000256" key="12">
    <source>
        <dbReference type="RuleBase" id="RU004253"/>
    </source>
</evidence>
<dbReference type="EMBL" id="CP001959">
    <property type="protein sequence ID" value="ADG71688.1"/>
    <property type="molecule type" value="Genomic_DNA"/>
</dbReference>
<keyword evidence="5 10" id="KW-0460">Magnesium</keyword>
<dbReference type="KEGG" id="brm:Bmur_1601"/>
<feature type="binding site" evidence="10">
    <location>
        <position position="134"/>
    </location>
    <ligand>
        <name>4-amino-2-methyl-5-(diphosphooxymethyl)pyrimidine</name>
        <dbReference type="ChEBI" id="CHEBI:57841"/>
    </ligand>
</feature>
<dbReference type="GO" id="GO:0009229">
    <property type="term" value="P:thiamine diphosphate biosynthetic process"/>
    <property type="evidence" value="ECO:0007669"/>
    <property type="project" value="UniProtKB-UniRule"/>
</dbReference>
<dbReference type="Gene3D" id="3.20.20.70">
    <property type="entry name" value="Aldolase class I"/>
    <property type="match status" value="1"/>
</dbReference>
<feature type="binding site" evidence="10">
    <location>
        <position position="95"/>
    </location>
    <ligand>
        <name>4-amino-2-methyl-5-(diphosphooxymethyl)pyrimidine</name>
        <dbReference type="ChEBI" id="CHEBI:57841"/>
    </ligand>
</feature>
<dbReference type="HOGENOM" id="CLU_018272_3_2_12"/>
<gene>
    <name evidence="10" type="primary">thiE</name>
    <name evidence="14" type="ordered locus">Bmur_1601</name>
</gene>
<feature type="binding site" evidence="10">
    <location>
        <position position="96"/>
    </location>
    <ligand>
        <name>Mg(2+)</name>
        <dbReference type="ChEBI" id="CHEBI:18420"/>
    </ligand>
</feature>
<dbReference type="OrthoDB" id="9812206at2"/>